<feature type="transmembrane region" description="Helical" evidence="2">
    <location>
        <begin position="80"/>
        <end position="97"/>
    </location>
</feature>
<feature type="compositionally biased region" description="Low complexity" evidence="1">
    <location>
        <begin position="115"/>
        <end position="138"/>
    </location>
</feature>
<protein>
    <submittedName>
        <fullName evidence="3">Uncharacterized protein</fullName>
    </submittedName>
</protein>
<evidence type="ECO:0000313" key="3">
    <source>
        <dbReference type="EMBL" id="XDQ04099.1"/>
    </source>
</evidence>
<keyword evidence="2" id="KW-1133">Transmembrane helix</keyword>
<evidence type="ECO:0000256" key="1">
    <source>
        <dbReference type="SAM" id="MobiDB-lite"/>
    </source>
</evidence>
<proteinExistence type="predicted"/>
<dbReference type="EMBL" id="CP163431">
    <property type="protein sequence ID" value="XDQ04099.1"/>
    <property type="molecule type" value="Genomic_DNA"/>
</dbReference>
<feature type="region of interest" description="Disordered" evidence="1">
    <location>
        <begin position="106"/>
        <end position="152"/>
    </location>
</feature>
<sequence length="387" mass="41439">MPEKPAEEPPSHPEIPDDVWEQFARDTERDIRASAPKEPSARNREVTGRLKPGKGEEPPGWRTGPAWQEMNGRAQRKRRAWAIVGIPLAVAVVVVAMKPSIIPGDPFDKGGKSGDGSPDAVASPLAPETAAPTAAPSAVDPETPTLDGPFAGSPALNWADGAAGIVLPPAKAVGVFSKSQVQRALKQAEKLLVDANLNPKTLAGARPTAAISVLDPQQPGMIEELNTSLKTPAQAHDPLNLFSRFDPKDVRLVGDVVKTRGRITFKEGKHSGMVIHSDYTFVYPVVQTNGSPEVTRTIVRRVIDLELLDPARYQVTSGRLSVDRYDSDFGNSACDVYDGYFHPEFSSPSTAEPTGPEPSGPTTDPYDRSKDLGAGDENETCGTVSRT</sequence>
<feature type="region of interest" description="Disordered" evidence="1">
    <location>
        <begin position="25"/>
        <end position="72"/>
    </location>
</feature>
<name>A0AB39MGQ4_9ACTN</name>
<evidence type="ECO:0000256" key="2">
    <source>
        <dbReference type="SAM" id="Phobius"/>
    </source>
</evidence>
<gene>
    <name evidence="3" type="ORF">AB5J58_29830</name>
</gene>
<dbReference type="AlphaFoldDB" id="A0AB39MGQ4"/>
<reference evidence="3" key="1">
    <citation type="submission" date="2024-07" db="EMBL/GenBank/DDBJ databases">
        <authorList>
            <person name="Yu S.T."/>
        </authorList>
    </citation>
    <scope>NUCLEOTIDE SEQUENCE</scope>
    <source>
        <strain evidence="3">R08</strain>
    </source>
</reference>
<dbReference type="RefSeq" id="WP_369189797.1">
    <property type="nucleotide sequence ID" value="NZ_CP163431.1"/>
</dbReference>
<keyword evidence="2" id="KW-0812">Transmembrane</keyword>
<feature type="region of interest" description="Disordered" evidence="1">
    <location>
        <begin position="345"/>
        <end position="387"/>
    </location>
</feature>
<organism evidence="3">
    <name type="scientific">Streptomyces sp. R08</name>
    <dbReference type="NCBI Taxonomy" id="3238624"/>
    <lineage>
        <taxon>Bacteria</taxon>
        <taxon>Bacillati</taxon>
        <taxon>Actinomycetota</taxon>
        <taxon>Actinomycetes</taxon>
        <taxon>Kitasatosporales</taxon>
        <taxon>Streptomycetaceae</taxon>
        <taxon>Streptomyces</taxon>
    </lineage>
</organism>
<accession>A0AB39MGQ4</accession>
<feature type="compositionally biased region" description="Basic and acidic residues" evidence="1">
    <location>
        <begin position="39"/>
        <end position="59"/>
    </location>
</feature>
<keyword evidence="2" id="KW-0472">Membrane</keyword>